<organism evidence="2">
    <name type="scientific">Darwinula stevensoni</name>
    <dbReference type="NCBI Taxonomy" id="69355"/>
    <lineage>
        <taxon>Eukaryota</taxon>
        <taxon>Metazoa</taxon>
        <taxon>Ecdysozoa</taxon>
        <taxon>Arthropoda</taxon>
        <taxon>Crustacea</taxon>
        <taxon>Oligostraca</taxon>
        <taxon>Ostracoda</taxon>
        <taxon>Podocopa</taxon>
        <taxon>Podocopida</taxon>
        <taxon>Darwinulocopina</taxon>
        <taxon>Darwinuloidea</taxon>
        <taxon>Darwinulidae</taxon>
        <taxon>Darwinula</taxon>
    </lineage>
</organism>
<accession>A0A7R9AJ89</accession>
<sequence length="122" mass="14243">SREDVATKKRGPFQEDDNSSPDFSHLQQQGRVDFTQFLPCRLTVLIKLPPGLEDPFNFFTFIPLLQSSREDVATKKRGPFQEDDNSSPDFSHLQQQSFLSLFFPKFPFFLFFEFVFSCLCIF</sequence>
<evidence type="ECO:0000313" key="3">
    <source>
        <dbReference type="Proteomes" id="UP000677054"/>
    </source>
</evidence>
<gene>
    <name evidence="2" type="ORF">DSTB1V02_LOCUS14935</name>
</gene>
<dbReference type="EMBL" id="LR918795">
    <property type="protein sequence ID" value="CAD7255190.1"/>
    <property type="molecule type" value="Genomic_DNA"/>
</dbReference>
<proteinExistence type="predicted"/>
<feature type="non-terminal residue" evidence="2">
    <location>
        <position position="1"/>
    </location>
</feature>
<protein>
    <submittedName>
        <fullName evidence="2">Uncharacterized protein</fullName>
    </submittedName>
</protein>
<name>A0A7R9AJ89_9CRUS</name>
<evidence type="ECO:0000313" key="2">
    <source>
        <dbReference type="EMBL" id="CAD7255190.1"/>
    </source>
</evidence>
<feature type="non-terminal residue" evidence="2">
    <location>
        <position position="122"/>
    </location>
</feature>
<dbReference type="Proteomes" id="UP000677054">
    <property type="component" value="Unassembled WGS sequence"/>
</dbReference>
<dbReference type="EMBL" id="CAJPEV010019277">
    <property type="protein sequence ID" value="CAG0907814.1"/>
    <property type="molecule type" value="Genomic_DNA"/>
</dbReference>
<feature type="region of interest" description="Disordered" evidence="1">
    <location>
        <begin position="1"/>
        <end position="24"/>
    </location>
</feature>
<dbReference type="AlphaFoldDB" id="A0A7R9AJ89"/>
<keyword evidence="3" id="KW-1185">Reference proteome</keyword>
<evidence type="ECO:0000256" key="1">
    <source>
        <dbReference type="SAM" id="MobiDB-lite"/>
    </source>
</evidence>
<reference evidence="2" key="1">
    <citation type="submission" date="2020-11" db="EMBL/GenBank/DDBJ databases">
        <authorList>
            <person name="Tran Van P."/>
        </authorList>
    </citation>
    <scope>NUCLEOTIDE SEQUENCE</scope>
</reference>